<reference evidence="3" key="1">
    <citation type="submission" date="2016-10" db="EMBL/GenBank/DDBJ databases">
        <authorList>
            <person name="Varghese N."/>
            <person name="Submissions S."/>
        </authorList>
    </citation>
    <scope>NUCLEOTIDE SEQUENCE [LARGE SCALE GENOMIC DNA]</scope>
    <source>
        <strain evidence="3">DSM 13327</strain>
    </source>
</reference>
<dbReference type="STRING" id="1123291.SAMN04490355_102238"/>
<protein>
    <submittedName>
        <fullName evidence="2">Sugar phosphate isomerase/epimerase</fullName>
    </submittedName>
</protein>
<dbReference type="Proteomes" id="UP000199520">
    <property type="component" value="Unassembled WGS sequence"/>
</dbReference>
<accession>A0A1I4L5K1</accession>
<proteinExistence type="predicted"/>
<keyword evidence="2" id="KW-0413">Isomerase</keyword>
<feature type="domain" description="Xylose isomerase-like TIM barrel" evidence="1">
    <location>
        <begin position="43"/>
        <end position="271"/>
    </location>
</feature>
<gene>
    <name evidence="2" type="ORF">SAMN04490355_102238</name>
</gene>
<evidence type="ECO:0000259" key="1">
    <source>
        <dbReference type="Pfam" id="PF01261"/>
    </source>
</evidence>
<dbReference type="EMBL" id="FOTS01000022">
    <property type="protein sequence ID" value="SFL86083.1"/>
    <property type="molecule type" value="Genomic_DNA"/>
</dbReference>
<evidence type="ECO:0000313" key="2">
    <source>
        <dbReference type="EMBL" id="SFL86083.1"/>
    </source>
</evidence>
<dbReference type="InterPro" id="IPR013022">
    <property type="entry name" value="Xyl_isomerase-like_TIM-brl"/>
</dbReference>
<dbReference type="Pfam" id="PF01261">
    <property type="entry name" value="AP_endonuc_2"/>
    <property type="match status" value="1"/>
</dbReference>
<sequence>MISKHIANKTIILNKYPNLKIGFTTANFAKALPPTRSNVKEIIDYASEQGFTFIELRDPNAALALDECKELADWARQKCIEVIYAVNVGGMDPKYFETFARAVANTLAFEGPKMIRTGANGPEMTNDEKKQYWTAEDFSKLKKNINKAANMARMFGISLSVENAREGLQGDGIQTFGTGDLFGKNGVNENVAWQLDTANFFSVSRDVSDSDAVKTFFEQHIERVDYTHLKSAKDGKSHSILGENTLPLELYLDVLSKKNKVYVAIELSPAEELETIYENHKKSIAYLIEKY</sequence>
<organism evidence="2 3">
    <name type="scientific">Pelosinus propionicus DSM 13327</name>
    <dbReference type="NCBI Taxonomy" id="1123291"/>
    <lineage>
        <taxon>Bacteria</taxon>
        <taxon>Bacillati</taxon>
        <taxon>Bacillota</taxon>
        <taxon>Negativicutes</taxon>
        <taxon>Selenomonadales</taxon>
        <taxon>Sporomusaceae</taxon>
        <taxon>Pelosinus</taxon>
    </lineage>
</organism>
<dbReference type="InterPro" id="IPR036237">
    <property type="entry name" value="Xyl_isomerase-like_sf"/>
</dbReference>
<dbReference type="GO" id="GO:0016853">
    <property type="term" value="F:isomerase activity"/>
    <property type="evidence" value="ECO:0007669"/>
    <property type="project" value="UniProtKB-KW"/>
</dbReference>
<dbReference type="SUPFAM" id="SSF51658">
    <property type="entry name" value="Xylose isomerase-like"/>
    <property type="match status" value="1"/>
</dbReference>
<dbReference type="OrthoDB" id="104997at2"/>
<keyword evidence="3" id="KW-1185">Reference proteome</keyword>
<dbReference type="Gene3D" id="3.20.20.150">
    <property type="entry name" value="Divalent-metal-dependent TIM barrel enzymes"/>
    <property type="match status" value="1"/>
</dbReference>
<evidence type="ECO:0000313" key="3">
    <source>
        <dbReference type="Proteomes" id="UP000199520"/>
    </source>
</evidence>
<name>A0A1I4L5K1_9FIRM</name>
<dbReference type="AlphaFoldDB" id="A0A1I4L5K1"/>
<dbReference type="RefSeq" id="WP_090937874.1">
    <property type="nucleotide sequence ID" value="NZ_FOTS01000022.1"/>
</dbReference>